<organism evidence="1 2">
    <name type="scientific">Enterobacter agglomerans</name>
    <name type="common">Erwinia herbicola</name>
    <name type="synonym">Pantoea agglomerans</name>
    <dbReference type="NCBI Taxonomy" id="549"/>
    <lineage>
        <taxon>Bacteria</taxon>
        <taxon>Pseudomonadati</taxon>
        <taxon>Pseudomonadota</taxon>
        <taxon>Gammaproteobacteria</taxon>
        <taxon>Enterobacterales</taxon>
        <taxon>Erwiniaceae</taxon>
        <taxon>Pantoea</taxon>
        <taxon>Pantoea agglomerans group</taxon>
    </lineage>
</organism>
<sequence>DTFSSADALTISQRQQSTTLLAQAMGLPEPVIASYLSHRPPTRISPVSAETAAAQQRTADLFYANHLLPVKVTIQDRIWHPHTVTQ</sequence>
<gene>
    <name evidence="1" type="ORF">GKC49_25395</name>
</gene>
<protein>
    <submittedName>
        <fullName evidence="1">Aliphatic sulfonate ABC transporter substrate-binding protein</fullName>
    </submittedName>
</protein>
<dbReference type="Gene3D" id="6.10.10.20">
    <property type="match status" value="1"/>
</dbReference>
<name>A0A7X2MRY5_ENTAG</name>
<feature type="non-terminal residue" evidence="1">
    <location>
        <position position="1"/>
    </location>
</feature>
<dbReference type="AlphaFoldDB" id="A0A7X2MRY5"/>
<comment type="caution">
    <text evidence="1">The sequence shown here is derived from an EMBL/GenBank/DDBJ whole genome shotgun (WGS) entry which is preliminary data.</text>
</comment>
<proteinExistence type="predicted"/>
<accession>A0A7X2MRY5</accession>
<evidence type="ECO:0000313" key="1">
    <source>
        <dbReference type="EMBL" id="MSE18298.1"/>
    </source>
</evidence>
<dbReference type="EMBL" id="WKLC01001720">
    <property type="protein sequence ID" value="MSE18298.1"/>
    <property type="molecule type" value="Genomic_DNA"/>
</dbReference>
<reference evidence="1 2" key="1">
    <citation type="submission" date="2019-11" db="EMBL/GenBank/DDBJ databases">
        <title>Draft Genome Sequence of Plant Growth-Promoting Rhizosphere-Associated Bacteria.</title>
        <authorList>
            <person name="Vasilyev I.Y."/>
            <person name="Radchenko V."/>
            <person name="Ilnitskaya E.V."/>
        </authorList>
    </citation>
    <scope>NUCLEOTIDE SEQUENCE [LARGE SCALE GENOMIC DNA]</scope>
    <source>
        <strain evidence="1 2">VRA_MhP_f</strain>
    </source>
</reference>
<evidence type="ECO:0000313" key="2">
    <source>
        <dbReference type="Proteomes" id="UP000461948"/>
    </source>
</evidence>
<dbReference type="Proteomes" id="UP000461948">
    <property type="component" value="Unassembled WGS sequence"/>
</dbReference>